<dbReference type="SUPFAM" id="SSF57701">
    <property type="entry name" value="Zn2/Cys6 DNA-binding domain"/>
    <property type="match status" value="1"/>
</dbReference>
<evidence type="ECO:0000256" key="2">
    <source>
        <dbReference type="ARBA" id="ARBA00023015"/>
    </source>
</evidence>
<evidence type="ECO:0000256" key="1">
    <source>
        <dbReference type="ARBA" id="ARBA00022723"/>
    </source>
</evidence>
<evidence type="ECO:0000313" key="7">
    <source>
        <dbReference type="EMBL" id="KAK8229010.1"/>
    </source>
</evidence>
<evidence type="ECO:0000256" key="5">
    <source>
        <dbReference type="ARBA" id="ARBA00023242"/>
    </source>
</evidence>
<keyword evidence="8" id="KW-1185">Reference proteome</keyword>
<dbReference type="SMART" id="SM00066">
    <property type="entry name" value="GAL4"/>
    <property type="match status" value="1"/>
</dbReference>
<dbReference type="PANTHER" id="PTHR31069:SF31">
    <property type="entry name" value="MONODICTYPHENONE CLUSTER TRANSCRIPTION FACTOR-RELATED"/>
    <property type="match status" value="1"/>
</dbReference>
<dbReference type="InterPro" id="IPR001138">
    <property type="entry name" value="Zn2Cys6_DnaBD"/>
</dbReference>
<dbReference type="EMBL" id="JBBWRZ010000009">
    <property type="protein sequence ID" value="KAK8229010.1"/>
    <property type="molecule type" value="Genomic_DNA"/>
</dbReference>
<evidence type="ECO:0000313" key="8">
    <source>
        <dbReference type="Proteomes" id="UP001492380"/>
    </source>
</evidence>
<comment type="caution">
    <text evidence="7">The sequence shown here is derived from an EMBL/GenBank/DDBJ whole genome shotgun (WGS) entry which is preliminary data.</text>
</comment>
<evidence type="ECO:0000259" key="6">
    <source>
        <dbReference type="PROSITE" id="PS50048"/>
    </source>
</evidence>
<keyword evidence="4" id="KW-0804">Transcription</keyword>
<dbReference type="PROSITE" id="PS50048">
    <property type="entry name" value="ZN2_CY6_FUNGAL_2"/>
    <property type="match status" value="1"/>
</dbReference>
<dbReference type="PRINTS" id="PR00755">
    <property type="entry name" value="AFLATOXINBRP"/>
</dbReference>
<keyword evidence="5" id="KW-0539">Nucleus</keyword>
<feature type="domain" description="Zn(2)-C6 fungal-type" evidence="6">
    <location>
        <begin position="17"/>
        <end position="47"/>
    </location>
</feature>
<proteinExistence type="predicted"/>
<evidence type="ECO:0000256" key="4">
    <source>
        <dbReference type="ARBA" id="ARBA00023163"/>
    </source>
</evidence>
<dbReference type="PANTHER" id="PTHR31069">
    <property type="entry name" value="OLEATE-ACTIVATED TRANSCRIPTION FACTOR 1-RELATED"/>
    <property type="match status" value="1"/>
</dbReference>
<keyword evidence="3" id="KW-0238">DNA-binding</keyword>
<gene>
    <name evidence="7" type="ORF">HDK90DRAFT_557471</name>
</gene>
<dbReference type="Gene3D" id="4.10.240.10">
    <property type="entry name" value="Zn(2)-C6 fungal-type DNA-binding domain"/>
    <property type="match status" value="1"/>
</dbReference>
<organism evidence="7 8">
    <name type="scientific">Phyllosticta capitalensis</name>
    <dbReference type="NCBI Taxonomy" id="121624"/>
    <lineage>
        <taxon>Eukaryota</taxon>
        <taxon>Fungi</taxon>
        <taxon>Dikarya</taxon>
        <taxon>Ascomycota</taxon>
        <taxon>Pezizomycotina</taxon>
        <taxon>Dothideomycetes</taxon>
        <taxon>Dothideomycetes incertae sedis</taxon>
        <taxon>Botryosphaeriales</taxon>
        <taxon>Phyllostictaceae</taxon>
        <taxon>Phyllosticta</taxon>
    </lineage>
</organism>
<dbReference type="CDD" id="cd00067">
    <property type="entry name" value="GAL4"/>
    <property type="match status" value="1"/>
</dbReference>
<dbReference type="Pfam" id="PF00172">
    <property type="entry name" value="Zn_clus"/>
    <property type="match status" value="1"/>
</dbReference>
<evidence type="ECO:0000256" key="3">
    <source>
        <dbReference type="ARBA" id="ARBA00023125"/>
    </source>
</evidence>
<protein>
    <recommendedName>
        <fullName evidence="6">Zn(2)-C6 fungal-type domain-containing protein</fullName>
    </recommendedName>
</protein>
<dbReference type="Proteomes" id="UP001492380">
    <property type="component" value="Unassembled WGS sequence"/>
</dbReference>
<accession>A0ABR1YG40</accession>
<sequence length="318" mass="34931">MAYPDVTGATCPQLRSSCDLCNSAKVKCSKTRPKCGRCEARGTDCVYSVSLRSVKRKRGLGKQHSRSPSNALNTPASTLDDFVDFDPSAADMVLQPPSMDDWNVNFDMPLFNSPDLTPVSTTSSFSFASFRPSPTASTCQCEQVITKKLAELSATDLRLAGLPFDTFLTSSKAVMAVCTSSINCSATNHKEDLQLALVFSALLLHLVGMYESKLAATSRSHHLAASTQVRLSLGSYQFDYQDAQIMEANLIHLELSKIRNLVDSFEQRFCRQTPSSPDPEHDFVDPISPLVGRVRRKLHCNFETVRACVTFPDAAGQR</sequence>
<keyword evidence="2" id="KW-0805">Transcription regulation</keyword>
<dbReference type="InterPro" id="IPR036864">
    <property type="entry name" value="Zn2-C6_fun-type_DNA-bd_sf"/>
</dbReference>
<reference evidence="7 8" key="1">
    <citation type="submission" date="2024-04" db="EMBL/GenBank/DDBJ databases">
        <title>Phyllosticta paracitricarpa is synonymous to the EU quarantine fungus P. citricarpa based on phylogenomic analyses.</title>
        <authorList>
            <consortium name="Lawrence Berkeley National Laboratory"/>
            <person name="Van Ingen-Buijs V.A."/>
            <person name="Van Westerhoven A.C."/>
            <person name="Haridas S."/>
            <person name="Skiadas P."/>
            <person name="Martin F."/>
            <person name="Groenewald J.Z."/>
            <person name="Crous P.W."/>
            <person name="Seidl M.F."/>
        </authorList>
    </citation>
    <scope>NUCLEOTIDE SEQUENCE [LARGE SCALE GENOMIC DNA]</scope>
    <source>
        <strain evidence="7 8">CBS 123374</strain>
    </source>
</reference>
<dbReference type="InterPro" id="IPR050675">
    <property type="entry name" value="OAF3"/>
</dbReference>
<keyword evidence="1" id="KW-0479">Metal-binding</keyword>
<name>A0ABR1YG40_9PEZI</name>